<comment type="caution">
    <text evidence="1">The sequence shown here is derived from an EMBL/GenBank/DDBJ whole genome shotgun (WGS) entry which is preliminary data.</text>
</comment>
<reference evidence="1 2" key="1">
    <citation type="submission" date="2020-11" db="EMBL/GenBank/DDBJ databases">
        <title>WGS of Herminiimonas contaminans strain Marseille-Q4544 isolated from planarians Schmidtea mediterranea.</title>
        <authorList>
            <person name="Kangale L."/>
        </authorList>
    </citation>
    <scope>NUCLEOTIDE SEQUENCE [LARGE SCALE GENOMIC DNA]</scope>
    <source>
        <strain evidence="1 2">Marseille-Q4544</strain>
    </source>
</reference>
<dbReference type="RefSeq" id="WP_195875390.1">
    <property type="nucleotide sequence ID" value="NZ_JADOEL010000005.1"/>
</dbReference>
<organism evidence="1 2">
    <name type="scientific">Herminiimonas contaminans</name>
    <dbReference type="NCBI Taxonomy" id="1111140"/>
    <lineage>
        <taxon>Bacteria</taxon>
        <taxon>Pseudomonadati</taxon>
        <taxon>Pseudomonadota</taxon>
        <taxon>Betaproteobacteria</taxon>
        <taxon>Burkholderiales</taxon>
        <taxon>Oxalobacteraceae</taxon>
        <taxon>Herminiimonas</taxon>
    </lineage>
</organism>
<evidence type="ECO:0000313" key="2">
    <source>
        <dbReference type="Proteomes" id="UP000657372"/>
    </source>
</evidence>
<dbReference type="Proteomes" id="UP000657372">
    <property type="component" value="Unassembled WGS sequence"/>
</dbReference>
<dbReference type="EMBL" id="JADOEL010000005">
    <property type="protein sequence ID" value="MBF8177843.1"/>
    <property type="molecule type" value="Genomic_DNA"/>
</dbReference>
<name>A0ABS0ETJ6_9BURK</name>
<sequence length="236" mass="25260">MNFIEAMKIAEGVLAKYKIDQLKWWKRLDGTPMLNDLAVRFSEAFMEAATEKKNAAQRCKVGSICTPETCTCALIDDEPNVSVSTNQPVQAKALTDEQIKDAILRLDDCEVIDGNGVTQEAIAIVRALLASQPSAQPIEQTGDGCTHAGMFATDNETGFVTCVGCGELAPIDKPSAPADVAAVRDAERYLKLRTWCVANEVPISVCNARTADQLDNAIDSESAAPTAQPQADGVKA</sequence>
<evidence type="ECO:0000313" key="1">
    <source>
        <dbReference type="EMBL" id="MBF8177843.1"/>
    </source>
</evidence>
<protein>
    <submittedName>
        <fullName evidence="1">Uncharacterized protein</fullName>
    </submittedName>
</protein>
<proteinExistence type="predicted"/>
<gene>
    <name evidence="1" type="ORF">IXC47_09135</name>
</gene>
<accession>A0ABS0ETJ6</accession>
<keyword evidence="2" id="KW-1185">Reference proteome</keyword>